<dbReference type="EMBL" id="QYBB01000059">
    <property type="protein sequence ID" value="RYC29273.1"/>
    <property type="molecule type" value="Genomic_DNA"/>
</dbReference>
<dbReference type="SUPFAM" id="SSF55781">
    <property type="entry name" value="GAF domain-like"/>
    <property type="match status" value="1"/>
</dbReference>
<dbReference type="OrthoDB" id="1496333at2"/>
<evidence type="ECO:0000313" key="3">
    <source>
        <dbReference type="EMBL" id="RYC29273.1"/>
    </source>
</evidence>
<protein>
    <submittedName>
        <fullName evidence="3">PAS domain-containing protein</fullName>
    </submittedName>
</protein>
<reference evidence="3 4" key="1">
    <citation type="submission" date="2018-12" db="EMBL/GenBank/DDBJ databases">
        <authorList>
            <person name="Grouzdev D.S."/>
            <person name="Krutkina M.S."/>
        </authorList>
    </citation>
    <scope>NUCLEOTIDE SEQUENCE [LARGE SCALE GENOMIC DNA]</scope>
    <source>
        <strain evidence="3 4">RmlP026</strain>
    </source>
</reference>
<feature type="region of interest" description="Disordered" evidence="1">
    <location>
        <begin position="1"/>
        <end position="34"/>
    </location>
</feature>
<evidence type="ECO:0000256" key="1">
    <source>
        <dbReference type="SAM" id="MobiDB-lite"/>
    </source>
</evidence>
<dbReference type="AlphaFoldDB" id="A0A4Q2TYU6"/>
<accession>A0A4Q2TYU6</accession>
<evidence type="ECO:0000313" key="4">
    <source>
        <dbReference type="Proteomes" id="UP000290759"/>
    </source>
</evidence>
<sequence>MATATLFGLRDRMTPPAASRSGSARAAASPRNDAALRRPEVDRVLHLATGLFGVGVAALVLATPEGLKVEAVSGGETARAEGAVEAAVRLFEVLSGAEPPEPGRHPGVMEEVGAGRGYAAATPILSAAGRCLGAIVLLDTTRRALLSGLQRRLLAEFGDLLLPALGAARPAGPADGLAALQALADADLDAFALFDPEGRCLLRNVRFDALVGTAASAAPARDAGLDVADARGCEASWIALRLARDLAPVGVYRAALADGTWLSVEERRGPHGRSLLARVEERDAFGGDGEMGHLFERCPFPMFVFDRDSRAVLAVNEAALALYGWDRDAFLRLDLDGIGPVDPAAADVAQGWTHRTRDGRPLPVSGRAIHLAHRGRPAVLVTVEGAPADAAPTAGRTA</sequence>
<keyword evidence="4" id="KW-1185">Reference proteome</keyword>
<dbReference type="Proteomes" id="UP000290759">
    <property type="component" value="Unassembled WGS sequence"/>
</dbReference>
<dbReference type="Gene3D" id="3.30.450.20">
    <property type="entry name" value="PAS domain"/>
    <property type="match status" value="1"/>
</dbReference>
<dbReference type="CDD" id="cd00130">
    <property type="entry name" value="PAS"/>
    <property type="match status" value="1"/>
</dbReference>
<dbReference type="Pfam" id="PF13188">
    <property type="entry name" value="PAS_8"/>
    <property type="match status" value="1"/>
</dbReference>
<feature type="domain" description="PAS" evidence="2">
    <location>
        <begin position="294"/>
        <end position="340"/>
    </location>
</feature>
<reference evidence="3 4" key="2">
    <citation type="submission" date="2019-02" db="EMBL/GenBank/DDBJ databases">
        <title>'Lichenibacterium ramalinii' gen. nov. sp. nov., 'Lichenibacterium minor' gen. nov. sp. nov.</title>
        <authorList>
            <person name="Pankratov T."/>
        </authorList>
    </citation>
    <scope>NUCLEOTIDE SEQUENCE [LARGE SCALE GENOMIC DNA]</scope>
    <source>
        <strain evidence="3 4">RmlP026</strain>
    </source>
</reference>
<name>A0A4Q2TYU6_9HYPH</name>
<dbReference type="SUPFAM" id="SSF55785">
    <property type="entry name" value="PYP-like sensor domain (PAS domain)"/>
    <property type="match status" value="1"/>
</dbReference>
<organism evidence="3 4">
    <name type="scientific">Lichenibacterium minor</name>
    <dbReference type="NCBI Taxonomy" id="2316528"/>
    <lineage>
        <taxon>Bacteria</taxon>
        <taxon>Pseudomonadati</taxon>
        <taxon>Pseudomonadota</taxon>
        <taxon>Alphaproteobacteria</taxon>
        <taxon>Hyphomicrobiales</taxon>
        <taxon>Lichenihabitantaceae</taxon>
        <taxon>Lichenibacterium</taxon>
    </lineage>
</organism>
<proteinExistence type="predicted"/>
<dbReference type="InterPro" id="IPR000014">
    <property type="entry name" value="PAS"/>
</dbReference>
<gene>
    <name evidence="3" type="ORF">D3273_24775</name>
</gene>
<dbReference type="RefSeq" id="WP_129229641.1">
    <property type="nucleotide sequence ID" value="NZ_QYBB01000059.1"/>
</dbReference>
<comment type="caution">
    <text evidence="3">The sequence shown here is derived from an EMBL/GenBank/DDBJ whole genome shotgun (WGS) entry which is preliminary data.</text>
</comment>
<evidence type="ECO:0000259" key="2">
    <source>
        <dbReference type="Pfam" id="PF13188"/>
    </source>
</evidence>
<feature type="compositionally biased region" description="Low complexity" evidence="1">
    <location>
        <begin position="15"/>
        <end position="33"/>
    </location>
</feature>
<dbReference type="InterPro" id="IPR035965">
    <property type="entry name" value="PAS-like_dom_sf"/>
</dbReference>